<name>A0ABR3EXS8_9AGAR</name>
<feature type="compositionally biased region" description="Basic residues" evidence="1">
    <location>
        <begin position="778"/>
        <end position="787"/>
    </location>
</feature>
<feature type="compositionally biased region" description="Pro residues" evidence="1">
    <location>
        <begin position="212"/>
        <end position="225"/>
    </location>
</feature>
<dbReference type="EMBL" id="JBAHYK010001548">
    <property type="protein sequence ID" value="KAL0567588.1"/>
    <property type="molecule type" value="Genomic_DNA"/>
</dbReference>
<evidence type="ECO:0000256" key="1">
    <source>
        <dbReference type="SAM" id="MobiDB-lite"/>
    </source>
</evidence>
<feature type="region of interest" description="Disordered" evidence="1">
    <location>
        <begin position="550"/>
        <end position="643"/>
    </location>
</feature>
<feature type="compositionally biased region" description="Pro residues" evidence="1">
    <location>
        <begin position="573"/>
        <end position="590"/>
    </location>
</feature>
<dbReference type="Proteomes" id="UP001465976">
    <property type="component" value="Unassembled WGS sequence"/>
</dbReference>
<feature type="region of interest" description="Disordered" evidence="1">
    <location>
        <begin position="1"/>
        <end position="40"/>
    </location>
</feature>
<organism evidence="2 3">
    <name type="scientific">Marasmius crinis-equi</name>
    <dbReference type="NCBI Taxonomy" id="585013"/>
    <lineage>
        <taxon>Eukaryota</taxon>
        <taxon>Fungi</taxon>
        <taxon>Dikarya</taxon>
        <taxon>Basidiomycota</taxon>
        <taxon>Agaricomycotina</taxon>
        <taxon>Agaricomycetes</taxon>
        <taxon>Agaricomycetidae</taxon>
        <taxon>Agaricales</taxon>
        <taxon>Marasmiineae</taxon>
        <taxon>Marasmiaceae</taxon>
        <taxon>Marasmius</taxon>
    </lineage>
</organism>
<sequence length="1095" mass="115296">MQPPSQVPQSGQPTLHRPPVARTGHLLPQTSQATECDSEAEYDDGQVYDTAFLNALNKAEAQQLNTYSVAPVAPESPSKRRLRVVKNAPGYLHQEASRRASMASATGQLNAASSPSAEALAAIGLDADAIAAILQPTQQPAATSTAPTPGPSQPPALVALQTLLATYQSTLSAQGAFHVQNTPDISGASGAHSAFDAQQQLAAQRSVSLPCGAPPPSAPPNPPPIRSTSVAPVLPSQPYAAPLPSAYNKPAFSPNFSDHSVVFENPGAPQSLVQDSHVGNTNSSPSEPAVSPPSAPSISSPAVKGRKARVKSSATASPPKQQGGRPTKEQEDFVASSFRDMDEVLFTTASEINANPKAVLDKYLKRFNLGTKKNPWNHYQGWAASSENVLMEMERLKGTEYDGIYQAFMRNPDRKPSVEEMGLTWPLFQAEHGVEKAKDLLAAWDSMCDMDLGFVVQSKGDRKRVWEGHVRRLHNFLDMLRNVFQMHVFAIGVGGQVNTDAGLHFVYQNYESQGFAESGFLKSIDHRETKEQYTDQEVVAMALERGYEIVRSPNNSGPSKSAHAIASATAPPRATPTPPAPPTAPTPPAPSTVAPAHTAATTPQATSFLRAPSTLTPAPSSAGDADFAMQDASGINSGGDVPVKEEDVDVQPALLELALQCNVSFGKARKFPWFSLTKECYRRGIQVANFPPDVKCPWMEAVDPTRKKGVRTLTAKHQRLLLTGIQSETAPLLFKSVEALDIQTDAIPIWTYAPGIDGEQKPPVFASDLSELDSLRAAKPKKKAPKRLKLEEPQPKLGKMLSVPPIATDIPFSSGVEGASGSAGTGGGRPRPKAVKSKPLVESDDEDELEVATGNSSESDIYGLGLAANDDDGDYRLSPPGTSSKRKRGTGKGKERADPNATPKPSKKPAPLAVTSSVGFTLSERITENRLASTKGRNIPASEFQFQTLGASTIHSAATEESGKPLALAVPATLGPVPVSTEPSGSRAASSSKLAVNLQGSGGTIGAAGRARYQGPPPTPSTAGSAPIQAPTLLPINAPVVPTPQLAATPTTPAPQPLNPTLSALLNLLTPEQLVALATLRGAAMANNTQGGGGI</sequence>
<evidence type="ECO:0000313" key="3">
    <source>
        <dbReference type="Proteomes" id="UP001465976"/>
    </source>
</evidence>
<comment type="caution">
    <text evidence="2">The sequence shown here is derived from an EMBL/GenBank/DDBJ whole genome shotgun (WGS) entry which is preliminary data.</text>
</comment>
<proteinExistence type="predicted"/>
<reference evidence="2 3" key="1">
    <citation type="submission" date="2024-02" db="EMBL/GenBank/DDBJ databases">
        <title>A draft genome for the cacao thread blight pathogen Marasmius crinis-equi.</title>
        <authorList>
            <person name="Cohen S.P."/>
            <person name="Baruah I.K."/>
            <person name="Amoako-Attah I."/>
            <person name="Bukari Y."/>
            <person name="Meinhardt L.W."/>
            <person name="Bailey B.A."/>
        </authorList>
    </citation>
    <scope>NUCLEOTIDE SEQUENCE [LARGE SCALE GENOMIC DNA]</scope>
    <source>
        <strain evidence="2 3">GH-76</strain>
    </source>
</reference>
<evidence type="ECO:0000313" key="2">
    <source>
        <dbReference type="EMBL" id="KAL0567588.1"/>
    </source>
</evidence>
<feature type="region of interest" description="Disordered" evidence="1">
    <location>
        <begin position="262"/>
        <end position="332"/>
    </location>
</feature>
<accession>A0ABR3EXS8</accession>
<gene>
    <name evidence="2" type="ORF">V5O48_014400</name>
</gene>
<feature type="region of interest" description="Disordered" evidence="1">
    <location>
        <begin position="1006"/>
        <end position="1028"/>
    </location>
</feature>
<feature type="compositionally biased region" description="Low complexity" evidence="1">
    <location>
        <begin position="591"/>
        <end position="607"/>
    </location>
</feature>
<feature type="region of interest" description="Disordered" evidence="1">
    <location>
        <begin position="778"/>
        <end position="916"/>
    </location>
</feature>
<feature type="compositionally biased region" description="Polar residues" evidence="1">
    <location>
        <begin position="271"/>
        <end position="282"/>
    </location>
</feature>
<feature type="region of interest" description="Disordered" evidence="1">
    <location>
        <begin position="204"/>
        <end position="232"/>
    </location>
</feature>
<keyword evidence="3" id="KW-1185">Reference proteome</keyword>
<protein>
    <submittedName>
        <fullName evidence="2">Uncharacterized protein</fullName>
    </submittedName>
</protein>